<dbReference type="KEGG" id="pqu:IG609_010195"/>
<sequence length="102" mass="11228">MGNSNLKNLLVACDVCISGGFLEFRDLDFYPASGLHVLVIKKIHFGCAGNYSILVPAADWDYVQNLGLRVGEGISVPVKFDFGFDIAHPLIWLSDGREITKK</sequence>
<evidence type="ECO:0000313" key="2">
    <source>
        <dbReference type="Proteomes" id="UP000806577"/>
    </source>
</evidence>
<dbReference type="RefSeq" id="WP_193398571.1">
    <property type="nucleotide sequence ID" value="NZ_CP065177.1"/>
</dbReference>
<dbReference type="Proteomes" id="UP000806577">
    <property type="component" value="Chromosome"/>
</dbReference>
<proteinExistence type="predicted"/>
<keyword evidence="2" id="KW-1185">Reference proteome</keyword>
<gene>
    <name evidence="1" type="ORF">IG609_010195</name>
</gene>
<dbReference type="AlphaFoldDB" id="A0A9Q2EX53"/>
<reference evidence="1 2" key="1">
    <citation type="journal article" date="2021" name="Int. J. Syst. Evol. Microbiol.">
        <title>&lt;i&gt;Pectobacterium quasiaquaticum&lt;/i&gt; sp. nov., isolated from waterways.</title>
        <authorList>
            <person name="Ben Moussa H."/>
            <person name="Pedron J."/>
            <person name="Bertrand C."/>
            <person name="Hecquet A."/>
            <person name="Barny M.A."/>
        </authorList>
    </citation>
    <scope>NUCLEOTIDE SEQUENCE [LARGE SCALE GENOMIC DNA]</scope>
    <source>
        <strain evidence="1 2">A477-S1-J17</strain>
    </source>
</reference>
<evidence type="ECO:0000313" key="1">
    <source>
        <dbReference type="EMBL" id="URG50837.1"/>
    </source>
</evidence>
<dbReference type="EMBL" id="CP065177">
    <property type="protein sequence ID" value="URG50837.1"/>
    <property type="molecule type" value="Genomic_DNA"/>
</dbReference>
<organism evidence="1 2">
    <name type="scientific">Pectobacterium quasiaquaticum</name>
    <dbReference type="NCBI Taxonomy" id="2774015"/>
    <lineage>
        <taxon>Bacteria</taxon>
        <taxon>Pseudomonadati</taxon>
        <taxon>Pseudomonadota</taxon>
        <taxon>Gammaproteobacteria</taxon>
        <taxon>Enterobacterales</taxon>
        <taxon>Pectobacteriaceae</taxon>
        <taxon>Pectobacterium</taxon>
    </lineage>
</organism>
<protein>
    <submittedName>
        <fullName evidence="1">Uncharacterized protein</fullName>
    </submittedName>
</protein>
<name>A0A9Q2EX53_9GAMM</name>
<accession>A0A9Q2EX53</accession>